<name>A0A2I2GEL2_9EURO</name>
<sequence>MKQKRYSFSFQLDVQSSYTVGWIAVLRCELVVARLLLDEEHQALDQDESDDNNYVLGRMGTHNVAIAFPGARIYGTYGAGRAATNMLRTFLNIKFGLLVGVGGGVPKPPNAEDAYQDIRLGDVVVSQPNEGHGGVLEFAMGNLNNDENIKPMSHFDKPPAHILKAVKLLRSDHDFEVGQMVTCIEEVSERVSNMPVLKDYQFPGREHDQLFKANYPHGPGEEDCSSCDPAQTERRLDRDLHAPVVHYGLIASGDAVMRSAFYRDWLRDAWDVCFFEMEAAGLMNSFPCLVIRGICDYSDHHKNTMWQPYASLTAAAYAKDLLRIVRGKETEDISRSDDTSLPGFNMDTLGEKNRL</sequence>
<dbReference type="SUPFAM" id="SSF53167">
    <property type="entry name" value="Purine and uridine phosphorylases"/>
    <property type="match status" value="1"/>
</dbReference>
<organism evidence="2 3">
    <name type="scientific">Aspergillus steynii IBT 23096</name>
    <dbReference type="NCBI Taxonomy" id="1392250"/>
    <lineage>
        <taxon>Eukaryota</taxon>
        <taxon>Fungi</taxon>
        <taxon>Dikarya</taxon>
        <taxon>Ascomycota</taxon>
        <taxon>Pezizomycotina</taxon>
        <taxon>Eurotiomycetes</taxon>
        <taxon>Eurotiomycetidae</taxon>
        <taxon>Eurotiales</taxon>
        <taxon>Aspergillaceae</taxon>
        <taxon>Aspergillus</taxon>
        <taxon>Aspergillus subgen. Circumdati</taxon>
    </lineage>
</organism>
<dbReference type="GeneID" id="36559234"/>
<evidence type="ECO:0000313" key="2">
    <source>
        <dbReference type="EMBL" id="PLB51310.1"/>
    </source>
</evidence>
<accession>A0A2I2GEL2</accession>
<keyword evidence="3" id="KW-1185">Reference proteome</keyword>
<evidence type="ECO:0000313" key="3">
    <source>
        <dbReference type="Proteomes" id="UP000234275"/>
    </source>
</evidence>
<dbReference type="GO" id="GO:0003824">
    <property type="term" value="F:catalytic activity"/>
    <property type="evidence" value="ECO:0007669"/>
    <property type="project" value="InterPro"/>
</dbReference>
<dbReference type="Proteomes" id="UP000234275">
    <property type="component" value="Unassembled WGS sequence"/>
</dbReference>
<dbReference type="PANTHER" id="PTHR46082">
    <property type="entry name" value="ATP/GTP-BINDING PROTEIN-RELATED"/>
    <property type="match status" value="1"/>
</dbReference>
<evidence type="ECO:0000256" key="1">
    <source>
        <dbReference type="SAM" id="MobiDB-lite"/>
    </source>
</evidence>
<gene>
    <name evidence="2" type="ORF">P170DRAFT_455522</name>
</gene>
<dbReference type="STRING" id="1392250.A0A2I2GEL2"/>
<dbReference type="OrthoDB" id="1577640at2759"/>
<reference evidence="2 3" key="1">
    <citation type="submission" date="2016-12" db="EMBL/GenBank/DDBJ databases">
        <title>The genomes of Aspergillus section Nigri reveals drivers in fungal speciation.</title>
        <authorList>
            <consortium name="DOE Joint Genome Institute"/>
            <person name="Vesth T.C."/>
            <person name="Nybo J."/>
            <person name="Theobald S."/>
            <person name="Brandl J."/>
            <person name="Frisvad J.C."/>
            <person name="Nielsen K.F."/>
            <person name="Lyhne E.K."/>
            <person name="Kogle M.E."/>
            <person name="Kuo A."/>
            <person name="Riley R."/>
            <person name="Clum A."/>
            <person name="Nolan M."/>
            <person name="Lipzen A."/>
            <person name="Salamov A."/>
            <person name="Henrissat B."/>
            <person name="Wiebenga A."/>
            <person name="De Vries R.P."/>
            <person name="Grigoriev I.V."/>
            <person name="Mortensen U.H."/>
            <person name="Andersen M.R."/>
            <person name="Baker S.E."/>
        </authorList>
    </citation>
    <scope>NUCLEOTIDE SEQUENCE [LARGE SCALE GENOMIC DNA]</scope>
    <source>
        <strain evidence="2 3">IBT 23096</strain>
    </source>
</reference>
<dbReference type="PANTHER" id="PTHR46082:SF11">
    <property type="entry name" value="AAA+ ATPASE DOMAIN-CONTAINING PROTEIN-RELATED"/>
    <property type="match status" value="1"/>
</dbReference>
<comment type="caution">
    <text evidence="2">The sequence shown here is derived from an EMBL/GenBank/DDBJ whole genome shotgun (WGS) entry which is preliminary data.</text>
</comment>
<dbReference type="AlphaFoldDB" id="A0A2I2GEL2"/>
<feature type="region of interest" description="Disordered" evidence="1">
    <location>
        <begin position="333"/>
        <end position="355"/>
    </location>
</feature>
<proteinExistence type="predicted"/>
<dbReference type="InterPro" id="IPR035994">
    <property type="entry name" value="Nucleoside_phosphorylase_sf"/>
</dbReference>
<dbReference type="Gene3D" id="3.40.50.1580">
    <property type="entry name" value="Nucleoside phosphorylase domain"/>
    <property type="match status" value="1"/>
</dbReference>
<dbReference type="VEuPathDB" id="FungiDB:P170DRAFT_455522"/>
<dbReference type="EMBL" id="MSFO01000003">
    <property type="protein sequence ID" value="PLB51310.1"/>
    <property type="molecule type" value="Genomic_DNA"/>
</dbReference>
<dbReference type="GO" id="GO:0009116">
    <property type="term" value="P:nucleoside metabolic process"/>
    <property type="evidence" value="ECO:0007669"/>
    <property type="project" value="InterPro"/>
</dbReference>
<dbReference type="RefSeq" id="XP_024706612.1">
    <property type="nucleotide sequence ID" value="XM_024851535.1"/>
</dbReference>
<dbReference type="InterPro" id="IPR053137">
    <property type="entry name" value="NLR-like"/>
</dbReference>
<protein>
    <submittedName>
        <fullName evidence="2">Purine and uridine phosphorylase</fullName>
    </submittedName>
</protein>